<accession>A0AAD5G7Y6</accession>
<feature type="domain" description="DUF382" evidence="2">
    <location>
        <begin position="145"/>
        <end position="183"/>
    </location>
</feature>
<feature type="compositionally biased region" description="Polar residues" evidence="1">
    <location>
        <begin position="21"/>
        <end position="31"/>
    </location>
</feature>
<evidence type="ECO:0000259" key="2">
    <source>
        <dbReference type="Pfam" id="PF04037"/>
    </source>
</evidence>
<feature type="non-terminal residue" evidence="3">
    <location>
        <position position="1"/>
    </location>
</feature>
<feature type="domain" description="DUF382" evidence="2">
    <location>
        <begin position="204"/>
        <end position="230"/>
    </location>
</feature>
<dbReference type="Proteomes" id="UP001206925">
    <property type="component" value="Unassembled WGS sequence"/>
</dbReference>
<dbReference type="InterPro" id="IPR052584">
    <property type="entry name" value="U2_snRNP_Complex_Component"/>
</dbReference>
<proteinExistence type="predicted"/>
<gene>
    <name evidence="3" type="ORF">M8C21_002283</name>
</gene>
<feature type="region of interest" description="Disordered" evidence="1">
    <location>
        <begin position="80"/>
        <end position="129"/>
    </location>
</feature>
<feature type="compositionally biased region" description="Basic residues" evidence="1">
    <location>
        <begin position="9"/>
        <end position="19"/>
    </location>
</feature>
<name>A0AAD5G7Y6_AMBAR</name>
<dbReference type="InterPro" id="IPR007180">
    <property type="entry name" value="DUF382"/>
</dbReference>
<keyword evidence="4" id="KW-1185">Reference proteome</keyword>
<feature type="region of interest" description="Disordered" evidence="1">
    <location>
        <begin position="1"/>
        <end position="51"/>
    </location>
</feature>
<sequence>KSSRETERRRRRRKQKKNKSVTGDDNAVTSTDGDDNAKENSDPQKIIEQVEVEYVPEKAELDGFLDDEFRKVFEKFTFKETASTEENDKSEETAANAALNKKASSDSEEEEEQDGQQKEKGGISNKKKKLQRRMKIAELKQISTRPDVVEVWDATSADPKLLVFLKSYRNTVPVPRHWCQKRKDGRMEDKLLRVTDVTILEDQHGKRGIEKQPFQLPDFIAATGIQKIRQ</sequence>
<dbReference type="AlphaFoldDB" id="A0AAD5G7Y6"/>
<comment type="caution">
    <text evidence="3">The sequence shown here is derived from an EMBL/GenBank/DDBJ whole genome shotgun (WGS) entry which is preliminary data.</text>
</comment>
<dbReference type="EMBL" id="JAMZMK010010646">
    <property type="protein sequence ID" value="KAI7730781.1"/>
    <property type="molecule type" value="Genomic_DNA"/>
</dbReference>
<organism evidence="3 4">
    <name type="scientific">Ambrosia artemisiifolia</name>
    <name type="common">Common ragweed</name>
    <dbReference type="NCBI Taxonomy" id="4212"/>
    <lineage>
        <taxon>Eukaryota</taxon>
        <taxon>Viridiplantae</taxon>
        <taxon>Streptophyta</taxon>
        <taxon>Embryophyta</taxon>
        <taxon>Tracheophyta</taxon>
        <taxon>Spermatophyta</taxon>
        <taxon>Magnoliopsida</taxon>
        <taxon>eudicotyledons</taxon>
        <taxon>Gunneridae</taxon>
        <taxon>Pentapetalae</taxon>
        <taxon>asterids</taxon>
        <taxon>campanulids</taxon>
        <taxon>Asterales</taxon>
        <taxon>Asteraceae</taxon>
        <taxon>Asteroideae</taxon>
        <taxon>Heliantheae alliance</taxon>
        <taxon>Heliantheae</taxon>
        <taxon>Ambrosia</taxon>
    </lineage>
</organism>
<feature type="non-terminal residue" evidence="3">
    <location>
        <position position="230"/>
    </location>
</feature>
<reference evidence="3" key="1">
    <citation type="submission" date="2022-06" db="EMBL/GenBank/DDBJ databases">
        <title>Uncovering the hologenomic basis of an extraordinary plant invasion.</title>
        <authorList>
            <person name="Bieker V.C."/>
            <person name="Martin M.D."/>
            <person name="Gilbert T."/>
            <person name="Hodgins K."/>
            <person name="Battlay P."/>
            <person name="Petersen B."/>
            <person name="Wilson J."/>
        </authorList>
    </citation>
    <scope>NUCLEOTIDE SEQUENCE</scope>
    <source>
        <strain evidence="3">AA19_3_7</strain>
        <tissue evidence="3">Leaf</tissue>
    </source>
</reference>
<dbReference type="PANTHER" id="PTHR12785">
    <property type="entry name" value="SPLICING FACTOR 3B"/>
    <property type="match status" value="1"/>
</dbReference>
<evidence type="ECO:0000256" key="1">
    <source>
        <dbReference type="SAM" id="MobiDB-lite"/>
    </source>
</evidence>
<evidence type="ECO:0000313" key="3">
    <source>
        <dbReference type="EMBL" id="KAI7730781.1"/>
    </source>
</evidence>
<dbReference type="PANTHER" id="PTHR12785:SF6">
    <property type="entry name" value="SPLICING FACTOR 3B SUBUNIT 2"/>
    <property type="match status" value="1"/>
</dbReference>
<dbReference type="GO" id="GO:0005634">
    <property type="term" value="C:nucleus"/>
    <property type="evidence" value="ECO:0007669"/>
    <property type="project" value="InterPro"/>
</dbReference>
<evidence type="ECO:0000313" key="4">
    <source>
        <dbReference type="Proteomes" id="UP001206925"/>
    </source>
</evidence>
<protein>
    <recommendedName>
        <fullName evidence="2">DUF382 domain-containing protein</fullName>
    </recommendedName>
</protein>
<dbReference type="Pfam" id="PF04037">
    <property type="entry name" value="DUF382"/>
    <property type="match status" value="2"/>
</dbReference>